<dbReference type="Proteomes" id="UP000030403">
    <property type="component" value="Unassembled WGS sequence"/>
</dbReference>
<keyword evidence="3" id="KW-1185">Reference proteome</keyword>
<feature type="chain" id="PRO_5039163670" description="Lipoprotein" evidence="1">
    <location>
        <begin position="19"/>
        <end position="176"/>
    </location>
</feature>
<gene>
    <name evidence="2" type="ORF">N783_10670</name>
</gene>
<feature type="signal peptide" evidence="1">
    <location>
        <begin position="1"/>
        <end position="18"/>
    </location>
</feature>
<evidence type="ECO:0000313" key="2">
    <source>
        <dbReference type="EMBL" id="KGX86987.1"/>
    </source>
</evidence>
<proteinExistence type="predicted"/>
<keyword evidence="1" id="KW-0732">Signal</keyword>
<evidence type="ECO:0000313" key="3">
    <source>
        <dbReference type="Proteomes" id="UP000030403"/>
    </source>
</evidence>
<evidence type="ECO:0008006" key="4">
    <source>
        <dbReference type="Google" id="ProtNLM"/>
    </source>
</evidence>
<sequence length="176" mass="19581">MKKSIWFIIMASVLLLSACSTKESSDKAEENGTFSKDEVNQINLRINGKNVAVTPRLECLGKEECKGKTKDAVKAVPEGEEWKAYFKSQGAANVQASDGDTVEISFPMNSPSKLYFQSPSSNEKQEIVNQAFNLVRSDKKKEYYMITAIWGEEGEPEAIVQLPLVVNFTKDATTEE</sequence>
<dbReference type="PROSITE" id="PS51257">
    <property type="entry name" value="PROKAR_LIPOPROTEIN"/>
    <property type="match status" value="1"/>
</dbReference>
<accession>A0A0A5HTR3</accession>
<dbReference type="RefSeq" id="WP_027446964.1">
    <property type="nucleotide sequence ID" value="NZ_AULJ01000044.1"/>
</dbReference>
<dbReference type="EMBL" id="AVPF01000027">
    <property type="protein sequence ID" value="KGX86987.1"/>
    <property type="molecule type" value="Genomic_DNA"/>
</dbReference>
<organism evidence="2 3">
    <name type="scientific">Pontibacillus marinus BH030004 = DSM 16465</name>
    <dbReference type="NCBI Taxonomy" id="1385511"/>
    <lineage>
        <taxon>Bacteria</taxon>
        <taxon>Bacillati</taxon>
        <taxon>Bacillota</taxon>
        <taxon>Bacilli</taxon>
        <taxon>Bacillales</taxon>
        <taxon>Bacillaceae</taxon>
        <taxon>Pontibacillus</taxon>
    </lineage>
</organism>
<evidence type="ECO:0000256" key="1">
    <source>
        <dbReference type="SAM" id="SignalP"/>
    </source>
</evidence>
<reference evidence="2 3" key="1">
    <citation type="submission" date="2013-08" db="EMBL/GenBank/DDBJ databases">
        <authorList>
            <person name="Huang J."/>
            <person name="Wang G."/>
        </authorList>
    </citation>
    <scope>NUCLEOTIDE SEQUENCE [LARGE SCALE GENOMIC DNA]</scope>
    <source>
        <strain evidence="2 3">BH030004</strain>
    </source>
</reference>
<dbReference type="STRING" id="1385511.GCA_000425225_03361"/>
<name>A0A0A5HTR3_9BACI</name>
<comment type="caution">
    <text evidence="2">The sequence shown here is derived from an EMBL/GenBank/DDBJ whole genome shotgun (WGS) entry which is preliminary data.</text>
</comment>
<dbReference type="AlphaFoldDB" id="A0A0A5HTR3"/>
<protein>
    <recommendedName>
        <fullName evidence="4">Lipoprotein</fullName>
    </recommendedName>
</protein>